<evidence type="ECO:0000313" key="1">
    <source>
        <dbReference type="EMBL" id="PXX91041.1"/>
    </source>
</evidence>
<gene>
    <name evidence="1" type="ORF">DIT71_11085</name>
</gene>
<name>A0A2V3ZZ14_9GAMM</name>
<comment type="caution">
    <text evidence="1">The sequence shown here is derived from an EMBL/GenBank/DDBJ whole genome shotgun (WGS) entry which is preliminary data.</text>
</comment>
<accession>A0A2V3ZZ14</accession>
<sequence length="228" mass="25236">MLSTVHRYLLIPAVLVTLPLSVIAGEVSLSGQASVKYTPDSARLQFTAHAEHSLPDTATRRVNEQMEQWRDGIRDYRDQLHAYSDASVNLYSRTVPAQDRSEKPERVAVASQTVSFTIDDLSLLNPILEQAQTLGMDYNVGPHRFFHSNESSLRKQALAGAIADARARCEFVANELDKQCGEVININIDDGHQPPVPMMAEMRAASDTVSEVGLRELTARVSATFELE</sequence>
<dbReference type="AlphaFoldDB" id="A0A2V3ZZ14"/>
<dbReference type="Pfam" id="PF04402">
    <property type="entry name" value="SIMPL"/>
    <property type="match status" value="1"/>
</dbReference>
<dbReference type="Proteomes" id="UP000253987">
    <property type="component" value="Unassembled WGS sequence"/>
</dbReference>
<reference evidence="1 2" key="2">
    <citation type="submission" date="2018-06" db="EMBL/GenBank/DDBJ databases">
        <title>Marinobactersediminissp. nov, a moderately halophilic bacterium isolated from marine solar saltern.</title>
        <authorList>
            <person name="Zhang Y."/>
        </authorList>
    </citation>
    <scope>NUCLEOTIDE SEQUENCE [LARGE SCALE GENOMIC DNA]</scope>
    <source>
        <strain evidence="1 2">F01</strain>
    </source>
</reference>
<reference evidence="2" key="1">
    <citation type="submission" date="2018-05" db="EMBL/GenBank/DDBJ databases">
        <authorList>
            <person name="Lu D."/>
        </authorList>
    </citation>
    <scope>NUCLEOTIDE SEQUENCE [LARGE SCALE GENOMIC DNA]</scope>
    <source>
        <strain evidence="2">F01</strain>
    </source>
</reference>
<organism evidence="1 2">
    <name type="scientific">Marinobacter vulgaris</name>
    <dbReference type="NCBI Taxonomy" id="1928331"/>
    <lineage>
        <taxon>Bacteria</taxon>
        <taxon>Pseudomonadati</taxon>
        <taxon>Pseudomonadota</taxon>
        <taxon>Gammaproteobacteria</taxon>
        <taxon>Pseudomonadales</taxon>
        <taxon>Marinobacteraceae</taxon>
        <taxon>Marinobacter</taxon>
    </lineage>
</organism>
<evidence type="ECO:0000313" key="2">
    <source>
        <dbReference type="Proteomes" id="UP000253987"/>
    </source>
</evidence>
<dbReference type="RefSeq" id="WP_114613263.1">
    <property type="nucleotide sequence ID" value="NZ_QFWX01000004.1"/>
</dbReference>
<proteinExistence type="predicted"/>
<dbReference type="Gene3D" id="3.30.70.2970">
    <property type="entry name" value="Protein of unknown function (DUF541), domain 2"/>
    <property type="match status" value="1"/>
</dbReference>
<dbReference type="InterPro" id="IPR052022">
    <property type="entry name" value="26kDa_periplasmic_antigen"/>
</dbReference>
<protein>
    <submittedName>
        <fullName evidence="1">SIMPL domain-containing protein</fullName>
    </submittedName>
</protein>
<dbReference type="Gene3D" id="3.30.110.170">
    <property type="entry name" value="Protein of unknown function (DUF541), domain 1"/>
    <property type="match status" value="1"/>
</dbReference>
<dbReference type="OrthoDB" id="6360038at2"/>
<dbReference type="InterPro" id="IPR007497">
    <property type="entry name" value="SIMPL/DUF541"/>
</dbReference>
<dbReference type="GO" id="GO:0006974">
    <property type="term" value="P:DNA damage response"/>
    <property type="evidence" value="ECO:0007669"/>
    <property type="project" value="TreeGrafter"/>
</dbReference>
<keyword evidence="2" id="KW-1185">Reference proteome</keyword>
<dbReference type="PANTHER" id="PTHR34387:SF2">
    <property type="entry name" value="SLR1258 PROTEIN"/>
    <property type="match status" value="1"/>
</dbReference>
<dbReference type="PANTHER" id="PTHR34387">
    <property type="entry name" value="SLR1258 PROTEIN"/>
    <property type="match status" value="1"/>
</dbReference>
<dbReference type="EMBL" id="QFWX01000004">
    <property type="protein sequence ID" value="PXX91041.1"/>
    <property type="molecule type" value="Genomic_DNA"/>
</dbReference>